<dbReference type="AlphaFoldDB" id="A0A450ZI07"/>
<feature type="compositionally biased region" description="Basic and acidic residues" evidence="1">
    <location>
        <begin position="1"/>
        <end position="10"/>
    </location>
</feature>
<dbReference type="EMBL" id="CAADFY010000014">
    <property type="protein sequence ID" value="VFK52884.1"/>
    <property type="molecule type" value="Genomic_DNA"/>
</dbReference>
<name>A0A450ZI07_9GAMM</name>
<accession>A0A450ZI07</accession>
<reference evidence="3" key="1">
    <citation type="submission" date="2019-02" db="EMBL/GenBank/DDBJ databases">
        <authorList>
            <person name="Gruber-Vodicka R. H."/>
            <person name="Seah K. B. B."/>
        </authorList>
    </citation>
    <scope>NUCLEOTIDE SEQUENCE</scope>
    <source>
        <strain evidence="4">BECK_BY1</strain>
        <strain evidence="3">BECK_BY2</strain>
        <strain evidence="2">BECK_BY3</strain>
    </source>
</reference>
<sequence length="44" mass="4979">MLKQTAELENRPFTYLASTHNHASGESKEDMAERLLNGTESKKD</sequence>
<feature type="compositionally biased region" description="Basic and acidic residues" evidence="1">
    <location>
        <begin position="23"/>
        <end position="33"/>
    </location>
</feature>
<dbReference type="EMBL" id="CAADFX010000112">
    <property type="protein sequence ID" value="VFK59967.1"/>
    <property type="molecule type" value="Genomic_DNA"/>
</dbReference>
<feature type="region of interest" description="Disordered" evidence="1">
    <location>
        <begin position="1"/>
        <end position="44"/>
    </location>
</feature>
<evidence type="ECO:0000313" key="4">
    <source>
        <dbReference type="EMBL" id="VFK59967.1"/>
    </source>
</evidence>
<evidence type="ECO:0000256" key="1">
    <source>
        <dbReference type="SAM" id="MobiDB-lite"/>
    </source>
</evidence>
<gene>
    <name evidence="4" type="ORF">BECKTUN1418D_GA0071000_11127</name>
    <name evidence="3" type="ORF">BECKTUN1418E_GA0071001_10169</name>
    <name evidence="2" type="ORF">BECKTUN1418F_GA0071002_10149</name>
</gene>
<organism evidence="3">
    <name type="scientific">Candidatus Kentrum sp. TUN</name>
    <dbReference type="NCBI Taxonomy" id="2126343"/>
    <lineage>
        <taxon>Bacteria</taxon>
        <taxon>Pseudomonadati</taxon>
        <taxon>Pseudomonadota</taxon>
        <taxon>Gammaproteobacteria</taxon>
        <taxon>Candidatus Kentrum</taxon>
    </lineage>
</organism>
<protein>
    <submittedName>
        <fullName evidence="3">Uncharacterized protein</fullName>
    </submittedName>
</protein>
<evidence type="ECO:0000313" key="2">
    <source>
        <dbReference type="EMBL" id="VFK52884.1"/>
    </source>
</evidence>
<proteinExistence type="predicted"/>
<dbReference type="EMBL" id="CAADFV010000016">
    <property type="protein sequence ID" value="VFK53445.1"/>
    <property type="molecule type" value="Genomic_DNA"/>
</dbReference>
<evidence type="ECO:0000313" key="3">
    <source>
        <dbReference type="EMBL" id="VFK53445.1"/>
    </source>
</evidence>